<proteinExistence type="predicted"/>
<evidence type="ECO:0000313" key="1">
    <source>
        <dbReference type="EMBL" id="RDX76434.1"/>
    </source>
</evidence>
<accession>A0A371FDQ7</accession>
<dbReference type="AlphaFoldDB" id="A0A371FDQ7"/>
<feature type="non-terminal residue" evidence="1">
    <location>
        <position position="1"/>
    </location>
</feature>
<sequence length="125" mass="13831">MFAPPNQQTTAIVVLRRVAVDGLISHILYISRGKHVIMDRNMIDTASGGALMDKTPAATRHLILNIASNMQRFEIRGRVDTSKVVSEVIGSFLVIFTRIKSTKANYSIVNLRSNSLKDIVCSIMT</sequence>
<dbReference type="Proteomes" id="UP000257109">
    <property type="component" value="Unassembled WGS sequence"/>
</dbReference>
<comment type="caution">
    <text evidence="1">The sequence shown here is derived from an EMBL/GenBank/DDBJ whole genome shotgun (WGS) entry which is preliminary data.</text>
</comment>
<dbReference type="EMBL" id="QJKJ01009509">
    <property type="protein sequence ID" value="RDX76434.1"/>
    <property type="molecule type" value="Genomic_DNA"/>
</dbReference>
<reference evidence="1" key="1">
    <citation type="submission" date="2018-05" db="EMBL/GenBank/DDBJ databases">
        <title>Draft genome of Mucuna pruriens seed.</title>
        <authorList>
            <person name="Nnadi N.E."/>
            <person name="Vos R."/>
            <person name="Hasami M.H."/>
            <person name="Devisetty U.K."/>
            <person name="Aguiy J.C."/>
        </authorList>
    </citation>
    <scope>NUCLEOTIDE SEQUENCE [LARGE SCALE GENOMIC DNA]</scope>
    <source>
        <strain evidence="1">JCA_2017</strain>
    </source>
</reference>
<evidence type="ECO:0000313" key="2">
    <source>
        <dbReference type="Proteomes" id="UP000257109"/>
    </source>
</evidence>
<keyword evidence="2" id="KW-1185">Reference proteome</keyword>
<organism evidence="1 2">
    <name type="scientific">Mucuna pruriens</name>
    <name type="common">Velvet bean</name>
    <name type="synonym">Dolichos pruriens</name>
    <dbReference type="NCBI Taxonomy" id="157652"/>
    <lineage>
        <taxon>Eukaryota</taxon>
        <taxon>Viridiplantae</taxon>
        <taxon>Streptophyta</taxon>
        <taxon>Embryophyta</taxon>
        <taxon>Tracheophyta</taxon>
        <taxon>Spermatophyta</taxon>
        <taxon>Magnoliopsida</taxon>
        <taxon>eudicotyledons</taxon>
        <taxon>Gunneridae</taxon>
        <taxon>Pentapetalae</taxon>
        <taxon>rosids</taxon>
        <taxon>fabids</taxon>
        <taxon>Fabales</taxon>
        <taxon>Fabaceae</taxon>
        <taxon>Papilionoideae</taxon>
        <taxon>50 kb inversion clade</taxon>
        <taxon>NPAAA clade</taxon>
        <taxon>indigoferoid/millettioid clade</taxon>
        <taxon>Phaseoleae</taxon>
        <taxon>Mucuna</taxon>
    </lineage>
</organism>
<protein>
    <submittedName>
        <fullName evidence="1">Uncharacterized protein</fullName>
    </submittedName>
</protein>
<dbReference type="OrthoDB" id="999762at2759"/>
<name>A0A371FDQ7_MUCPR</name>
<gene>
    <name evidence="1" type="ORF">CR513_43576</name>
</gene>